<organism evidence="2 3">
    <name type="scientific">Brachionus calyciflorus</name>
    <dbReference type="NCBI Taxonomy" id="104777"/>
    <lineage>
        <taxon>Eukaryota</taxon>
        <taxon>Metazoa</taxon>
        <taxon>Spiralia</taxon>
        <taxon>Gnathifera</taxon>
        <taxon>Rotifera</taxon>
        <taxon>Eurotatoria</taxon>
        <taxon>Monogononta</taxon>
        <taxon>Pseudotrocha</taxon>
        <taxon>Ploima</taxon>
        <taxon>Brachionidae</taxon>
        <taxon>Brachionus</taxon>
    </lineage>
</organism>
<dbReference type="InterPro" id="IPR027795">
    <property type="entry name" value="CASTOR_ACT_dom"/>
</dbReference>
<dbReference type="OrthoDB" id="58529at2759"/>
<dbReference type="Proteomes" id="UP000663879">
    <property type="component" value="Unassembled WGS sequence"/>
</dbReference>
<sequence length="164" mass="18722">METRLLKKFPHGTLLNIENDYWKLIRIGQLPVGFEVFGVVASISQPLEVANIDEYYISSYHTGYCFIPSQEIDIAKELFAQQEAKFVESSKNSDANNDPFIDGVEVDRENSNLTNLSNDYETQCPNQIDKDQSEQRIINESNNFTNDDDAIESLFTASGNYYKN</sequence>
<feature type="domain" description="CASTOR ACT" evidence="1">
    <location>
        <begin position="20"/>
        <end position="75"/>
    </location>
</feature>
<gene>
    <name evidence="2" type="ORF">OXX778_LOCUS727</name>
</gene>
<evidence type="ECO:0000313" key="2">
    <source>
        <dbReference type="EMBL" id="CAF0709032.1"/>
    </source>
</evidence>
<name>A0A813M3H2_9BILA</name>
<dbReference type="Pfam" id="PF13840">
    <property type="entry name" value="ACT_7"/>
    <property type="match status" value="1"/>
</dbReference>
<dbReference type="InterPro" id="IPR051719">
    <property type="entry name" value="CASTOR_mTORC1"/>
</dbReference>
<evidence type="ECO:0000259" key="1">
    <source>
        <dbReference type="Pfam" id="PF13840"/>
    </source>
</evidence>
<dbReference type="InterPro" id="IPR045865">
    <property type="entry name" value="ACT-like_dom_sf"/>
</dbReference>
<evidence type="ECO:0000313" key="3">
    <source>
        <dbReference type="Proteomes" id="UP000663879"/>
    </source>
</evidence>
<keyword evidence="3" id="KW-1185">Reference proteome</keyword>
<comment type="caution">
    <text evidence="2">The sequence shown here is derived from an EMBL/GenBank/DDBJ whole genome shotgun (WGS) entry which is preliminary data.</text>
</comment>
<reference evidence="2" key="1">
    <citation type="submission" date="2021-02" db="EMBL/GenBank/DDBJ databases">
        <authorList>
            <person name="Nowell W R."/>
        </authorList>
    </citation>
    <scope>NUCLEOTIDE SEQUENCE</scope>
    <source>
        <strain evidence="2">Ploen Becks lab</strain>
    </source>
</reference>
<dbReference type="Gene3D" id="3.30.2130.10">
    <property type="entry name" value="VC0802-like"/>
    <property type="match status" value="1"/>
</dbReference>
<proteinExistence type="predicted"/>
<dbReference type="SUPFAM" id="SSF55021">
    <property type="entry name" value="ACT-like"/>
    <property type="match status" value="1"/>
</dbReference>
<accession>A0A813M3H2</accession>
<dbReference type="PANTHER" id="PTHR31131">
    <property type="entry name" value="CHROMOSOME 1, WHOLE GENOME SHOTGUN SEQUENCE"/>
    <property type="match status" value="1"/>
</dbReference>
<dbReference type="PANTHER" id="PTHR31131:SF6">
    <property type="entry name" value="CASTOR ACT DOMAIN-CONTAINING PROTEIN"/>
    <property type="match status" value="1"/>
</dbReference>
<dbReference type="EMBL" id="CAJNOC010000039">
    <property type="protein sequence ID" value="CAF0709032.1"/>
    <property type="molecule type" value="Genomic_DNA"/>
</dbReference>
<protein>
    <recommendedName>
        <fullName evidence="1">CASTOR ACT domain-containing protein</fullName>
    </recommendedName>
</protein>
<dbReference type="AlphaFoldDB" id="A0A813M3H2"/>